<evidence type="ECO:0000313" key="1">
    <source>
        <dbReference type="EMBL" id="WGV14974.1"/>
    </source>
</evidence>
<name>A0ABY8Q2Q5_9RHOB</name>
<proteinExistence type="predicted"/>
<reference evidence="1 2" key="1">
    <citation type="submission" date="2023-04" db="EMBL/GenBank/DDBJ databases">
        <title>YMD61, complete Genome.</title>
        <authorList>
            <person name="Zhang J."/>
        </authorList>
    </citation>
    <scope>NUCLEOTIDE SEQUENCE [LARGE SCALE GENOMIC DNA]</scope>
    <source>
        <strain evidence="1 2">YMD61</strain>
    </source>
</reference>
<dbReference type="EMBL" id="CP124535">
    <property type="protein sequence ID" value="WGV14974.1"/>
    <property type="molecule type" value="Genomic_DNA"/>
</dbReference>
<dbReference type="Proteomes" id="UP001230978">
    <property type="component" value="Chromosome"/>
</dbReference>
<accession>A0ABY8Q2Q5</accession>
<sequence>MPTNNPSGNVRKVNGAISGGFMAVGCVDAEGGRITEAKGVIFGNGGNDDIRSGGAVISFPAVQAVSSSMAAWATTISTATKASAAHIQFNISGPTLCGGRSRKS</sequence>
<evidence type="ECO:0000313" key="2">
    <source>
        <dbReference type="Proteomes" id="UP001230978"/>
    </source>
</evidence>
<gene>
    <name evidence="1" type="ORF">QF092_11825</name>
</gene>
<keyword evidence="2" id="KW-1185">Reference proteome</keyword>
<dbReference type="RefSeq" id="WP_281464105.1">
    <property type="nucleotide sequence ID" value="NZ_CP124535.1"/>
</dbReference>
<organism evidence="1 2">
    <name type="scientific">Fuscovulum ytuae</name>
    <dbReference type="NCBI Taxonomy" id="3042299"/>
    <lineage>
        <taxon>Bacteria</taxon>
        <taxon>Pseudomonadati</taxon>
        <taxon>Pseudomonadota</taxon>
        <taxon>Alphaproteobacteria</taxon>
        <taxon>Rhodobacterales</taxon>
        <taxon>Paracoccaceae</taxon>
        <taxon>Fuscovulum</taxon>
    </lineage>
</organism>
<protein>
    <submittedName>
        <fullName evidence="1">Uncharacterized protein</fullName>
    </submittedName>
</protein>